<feature type="region of interest" description="Disordered" evidence="2">
    <location>
        <begin position="1"/>
        <end position="56"/>
    </location>
</feature>
<feature type="region of interest" description="Disordered" evidence="2">
    <location>
        <begin position="287"/>
        <end position="321"/>
    </location>
</feature>
<feature type="domain" description="Protein DA1-like" evidence="3">
    <location>
        <begin position="805"/>
        <end position="951"/>
    </location>
</feature>
<feature type="region of interest" description="Disordered" evidence="2">
    <location>
        <begin position="506"/>
        <end position="532"/>
    </location>
</feature>
<organism evidence="4 5">
    <name type="scientific">Cystoisospora suis</name>
    <dbReference type="NCBI Taxonomy" id="483139"/>
    <lineage>
        <taxon>Eukaryota</taxon>
        <taxon>Sar</taxon>
        <taxon>Alveolata</taxon>
        <taxon>Apicomplexa</taxon>
        <taxon>Conoidasida</taxon>
        <taxon>Coccidia</taxon>
        <taxon>Eucoccidiorida</taxon>
        <taxon>Eimeriorina</taxon>
        <taxon>Sarcocystidae</taxon>
        <taxon>Cystoisospora</taxon>
    </lineage>
</organism>
<feature type="region of interest" description="Disordered" evidence="2">
    <location>
        <begin position="978"/>
        <end position="1021"/>
    </location>
</feature>
<dbReference type="GeneID" id="94428451"/>
<evidence type="ECO:0000313" key="4">
    <source>
        <dbReference type="EMBL" id="PHJ21104.1"/>
    </source>
</evidence>
<feature type="region of interest" description="Disordered" evidence="2">
    <location>
        <begin position="243"/>
        <end position="267"/>
    </location>
</feature>
<keyword evidence="1" id="KW-0175">Coiled coil</keyword>
<evidence type="ECO:0000313" key="5">
    <source>
        <dbReference type="Proteomes" id="UP000221165"/>
    </source>
</evidence>
<reference evidence="4 5" key="1">
    <citation type="journal article" date="2017" name="Int. J. Parasitol.">
        <title>The genome of the protozoan parasite Cystoisospora suis and a reverse vaccinology approach to identify vaccine candidates.</title>
        <authorList>
            <person name="Palmieri N."/>
            <person name="Shrestha A."/>
            <person name="Ruttkowski B."/>
            <person name="Beck T."/>
            <person name="Vogl C."/>
            <person name="Tomley F."/>
            <person name="Blake D.P."/>
            <person name="Joachim A."/>
        </authorList>
    </citation>
    <scope>NUCLEOTIDE SEQUENCE [LARGE SCALE GENOMIC DNA]</scope>
    <source>
        <strain evidence="4 5">Wien I</strain>
    </source>
</reference>
<dbReference type="Proteomes" id="UP000221165">
    <property type="component" value="Unassembled WGS sequence"/>
</dbReference>
<feature type="compositionally biased region" description="Low complexity" evidence="2">
    <location>
        <begin position="382"/>
        <end position="400"/>
    </location>
</feature>
<evidence type="ECO:0000256" key="2">
    <source>
        <dbReference type="SAM" id="MobiDB-lite"/>
    </source>
</evidence>
<feature type="compositionally biased region" description="Basic and acidic residues" evidence="2">
    <location>
        <begin position="778"/>
        <end position="790"/>
    </location>
</feature>
<dbReference type="OrthoDB" id="25414at2759"/>
<sequence length="1021" mass="109825">MTNPAQVPYSGKARPSKESRSLTYQFQLLQGKAPRGQKHDSGTPGPPRLSRSNCAGFPVQRLDDAATSVVALASSLDTEEFPDVISFPSEKEASSDSSSPLSRPSSLVVFRSTSAEASPSSSFSSLPHVDFEHPSGTPVLPSKAGLTPSALAQKFASTIDTAASTVRRTTLSSIFFTNSSKQADTLGTSEAGQGESSGSFTEQLDLVGRASEYVGKNKEYSSLLSSEKADSYSRVRAFGRYSDGRGDVIGESRGGAKPWGPSVSDGSNSTISSPFFTLSSFSSLPSASRVSSPVPSSGGGTCTRVSRTTSGRSSSTSSLPVPYMSVHSSVHTFTSPCPSAESLPSCPTSPPALSARGCNTRSSPVASPQAYSLSSSKLSSFSSLPPSESSQCPSQLSSTQRPFRSPSLPFSLGIETPLWSFVATPFPSYRRNLSPPVSASLGDYGLVQHGDALSKNRGSWERGRLKNTHYGKQGHIPEQHESYSPVADGTGCDKAASGQKAALGKVHGNSVSSPLPRSASLPTDGRLPVDRPGKPVLEGFTVPVQEGAKPCCTYCGSRLRTHKHFAHIWPEFIMCTACAAHPPCNSCHRKAVDAFVPIKKKQKRILLPAVDEPGGLRLCGHCALLRPVRTKAELAAATANALDWLKDNGIRFSESVLKYQLNEAVGNLLRRLDTSTALTGSPCSGTALKEGLDPHSNRIFIRARKGERNMLWTEQQAPFGDCCTTSHDMGTHRPERKDLSPSYTIPVESVTFVSLNPTVHTNIFGRCETEKVSLERLEKEDNTLGGEREMSSPSSPSEDITACARLVRRVSVVRGLPDVLFRGHLVHELLHAFLWCHQPQAESLRLDVEEGMCNASSAAVFRQRLDDIRERELDLGCAGKSSPELPPTLEKYVLQESTEVRKDLELELLRFEARVIEARLEGMERDPHACYGRGYRAMRKLVTVSGLAAVVSLSRQFGHSVEAMLHAAQKQAEQVTDRARRGANYAGEPWKTGRPEAGAAPSDHHDRGEARAGLLLEVQAS</sequence>
<protein>
    <recommendedName>
        <fullName evidence="3">Protein DA1-like domain-containing protein</fullName>
    </recommendedName>
</protein>
<feature type="coiled-coil region" evidence="1">
    <location>
        <begin position="894"/>
        <end position="926"/>
    </location>
</feature>
<dbReference type="AlphaFoldDB" id="A0A2C6KYZ5"/>
<evidence type="ECO:0000256" key="1">
    <source>
        <dbReference type="SAM" id="Coils"/>
    </source>
</evidence>
<feature type="region of interest" description="Disordered" evidence="2">
    <location>
        <begin position="337"/>
        <end position="361"/>
    </location>
</feature>
<dbReference type="RefSeq" id="XP_067922788.1">
    <property type="nucleotide sequence ID" value="XM_068065240.1"/>
</dbReference>
<proteinExistence type="predicted"/>
<evidence type="ECO:0000259" key="3">
    <source>
        <dbReference type="Pfam" id="PF12315"/>
    </source>
</evidence>
<name>A0A2C6KYZ5_9APIC</name>
<feature type="compositionally biased region" description="Low complexity" evidence="2">
    <location>
        <begin position="287"/>
        <end position="318"/>
    </location>
</feature>
<feature type="region of interest" description="Disordered" evidence="2">
    <location>
        <begin position="382"/>
        <end position="403"/>
    </location>
</feature>
<gene>
    <name evidence="4" type="ORF">CSUI_005060</name>
</gene>
<comment type="caution">
    <text evidence="4">The sequence shown here is derived from an EMBL/GenBank/DDBJ whole genome shotgun (WGS) entry which is preliminary data.</text>
</comment>
<dbReference type="Pfam" id="PF12315">
    <property type="entry name" value="DA1-like"/>
    <property type="match status" value="1"/>
</dbReference>
<dbReference type="VEuPathDB" id="ToxoDB:CSUI_005060"/>
<feature type="region of interest" description="Disordered" evidence="2">
    <location>
        <begin position="83"/>
        <end position="106"/>
    </location>
</feature>
<feature type="region of interest" description="Disordered" evidence="2">
    <location>
        <begin position="778"/>
        <end position="798"/>
    </location>
</feature>
<dbReference type="EMBL" id="MIGC01002418">
    <property type="protein sequence ID" value="PHJ21104.1"/>
    <property type="molecule type" value="Genomic_DNA"/>
</dbReference>
<feature type="compositionally biased region" description="Low complexity" evidence="2">
    <location>
        <begin position="95"/>
        <end position="106"/>
    </location>
</feature>
<dbReference type="InterPro" id="IPR022087">
    <property type="entry name" value="DA1-like_dom"/>
</dbReference>
<accession>A0A2C6KYZ5</accession>
<keyword evidence="5" id="KW-1185">Reference proteome</keyword>